<dbReference type="EMBL" id="AP023367">
    <property type="protein sequence ID" value="BCJ95703.1"/>
    <property type="molecule type" value="Genomic_DNA"/>
</dbReference>
<dbReference type="KEGG" id="acel:acsn021_32720"/>
<dbReference type="SMART" id="SM00857">
    <property type="entry name" value="Resolvase"/>
    <property type="match status" value="1"/>
</dbReference>
<evidence type="ECO:0000256" key="4">
    <source>
        <dbReference type="ARBA" id="ARBA00023172"/>
    </source>
</evidence>
<dbReference type="PANTHER" id="PTHR30461:SF2">
    <property type="entry name" value="SERINE RECOMBINASE PINE-RELATED"/>
    <property type="match status" value="1"/>
</dbReference>
<dbReference type="InterPro" id="IPR050639">
    <property type="entry name" value="SSR_resolvase"/>
</dbReference>
<dbReference type="InterPro" id="IPR006119">
    <property type="entry name" value="Resolv_N"/>
</dbReference>
<keyword evidence="2" id="KW-0229">DNA integration</keyword>
<dbReference type="Gene3D" id="3.40.50.1390">
    <property type="entry name" value="Resolvase, N-terminal catalytic domain"/>
    <property type="match status" value="1"/>
</dbReference>
<accession>A0A6S6QWV9</accession>
<keyword evidence="6" id="KW-1185">Reference proteome</keyword>
<gene>
    <name evidence="5" type="ORF">acsn021_32720</name>
</gene>
<dbReference type="RefSeq" id="WP_184093485.1">
    <property type="nucleotide sequence ID" value="NZ_AP023367.1"/>
</dbReference>
<evidence type="ECO:0000256" key="1">
    <source>
        <dbReference type="ARBA" id="ARBA00009913"/>
    </source>
</evidence>
<keyword evidence="4" id="KW-0233">DNA recombination</keyword>
<evidence type="ECO:0000313" key="6">
    <source>
        <dbReference type="Proteomes" id="UP000515561"/>
    </source>
</evidence>
<name>A0A6S6QWV9_9FIRM</name>
<dbReference type="InterPro" id="IPR006120">
    <property type="entry name" value="Resolvase_HTH_dom"/>
</dbReference>
<dbReference type="InterPro" id="IPR006118">
    <property type="entry name" value="Recombinase_CS"/>
</dbReference>
<keyword evidence="3" id="KW-0238">DNA-binding</keyword>
<dbReference type="CDD" id="cd03768">
    <property type="entry name" value="SR_ResInv"/>
    <property type="match status" value="1"/>
</dbReference>
<sequence length="212" mass="23983">MKKKTSETEIKVTGRKIGYSRVSADHQNLDRQIEALQEAGCEIIYQEKIAGTKMDRQELQKMLSELQAGDTVIVKELTRVSRSTRDMLELVAQITEKGCYIKSLNEAWLDTASPSGEFMLTVFSGLSQFERRLLLERCKEGRAMAIKRGVPMGRPKKNSKPLELAIELYKEKKMSVRKICEYTGVSKATLCRRLKELGLTGQIETSFKGVSI</sequence>
<protein>
    <submittedName>
        <fullName evidence="5">Integrase</fullName>
    </submittedName>
</protein>
<proteinExistence type="inferred from homology"/>
<dbReference type="Proteomes" id="UP000515561">
    <property type="component" value="Chromosome"/>
</dbReference>
<evidence type="ECO:0000256" key="3">
    <source>
        <dbReference type="ARBA" id="ARBA00023125"/>
    </source>
</evidence>
<dbReference type="AlphaFoldDB" id="A0A6S6QWV9"/>
<evidence type="ECO:0000256" key="2">
    <source>
        <dbReference type="ARBA" id="ARBA00022908"/>
    </source>
</evidence>
<dbReference type="SUPFAM" id="SSF53041">
    <property type="entry name" value="Resolvase-like"/>
    <property type="match status" value="1"/>
</dbReference>
<dbReference type="InterPro" id="IPR036162">
    <property type="entry name" value="Resolvase-like_N_sf"/>
</dbReference>
<dbReference type="Pfam" id="PF00239">
    <property type="entry name" value="Resolvase"/>
    <property type="match status" value="1"/>
</dbReference>
<comment type="similarity">
    <text evidence="1">Belongs to the site-specific recombinase resolvase family.</text>
</comment>
<dbReference type="GO" id="GO:0015074">
    <property type="term" value="P:DNA integration"/>
    <property type="evidence" value="ECO:0007669"/>
    <property type="project" value="UniProtKB-KW"/>
</dbReference>
<dbReference type="PROSITE" id="PS51736">
    <property type="entry name" value="RECOMBINASES_3"/>
    <property type="match status" value="1"/>
</dbReference>
<dbReference type="PANTHER" id="PTHR30461">
    <property type="entry name" value="DNA-INVERTASE FROM LAMBDOID PROPHAGE"/>
    <property type="match status" value="1"/>
</dbReference>
<dbReference type="Gene3D" id="1.10.10.60">
    <property type="entry name" value="Homeodomain-like"/>
    <property type="match status" value="1"/>
</dbReference>
<reference evidence="5 6" key="1">
    <citation type="journal article" date="2016" name="Int. J. Syst. Evol. Microbiol.">
        <title>Descriptions of Anaerotaenia torta gen. nov., sp. nov. and Anaerocolumna cellulosilytica gen. nov., sp. nov. isolated from a methanogenic reactor of cattle waste.</title>
        <authorList>
            <person name="Uek A."/>
            <person name="Ohtaki Y."/>
            <person name="Kaku N."/>
            <person name="Ueki K."/>
        </authorList>
    </citation>
    <scope>NUCLEOTIDE SEQUENCE [LARGE SCALE GENOMIC DNA]</scope>
    <source>
        <strain evidence="5 6">SN021</strain>
    </source>
</reference>
<dbReference type="Pfam" id="PF02796">
    <property type="entry name" value="HTH_7"/>
    <property type="match status" value="1"/>
</dbReference>
<dbReference type="GO" id="GO:0000150">
    <property type="term" value="F:DNA strand exchange activity"/>
    <property type="evidence" value="ECO:0007669"/>
    <property type="project" value="InterPro"/>
</dbReference>
<evidence type="ECO:0000313" key="5">
    <source>
        <dbReference type="EMBL" id="BCJ95703.1"/>
    </source>
</evidence>
<dbReference type="GO" id="GO:0003677">
    <property type="term" value="F:DNA binding"/>
    <property type="evidence" value="ECO:0007669"/>
    <property type="project" value="UniProtKB-KW"/>
</dbReference>
<organism evidence="5 6">
    <name type="scientific">Anaerocolumna cellulosilytica</name>
    <dbReference type="NCBI Taxonomy" id="433286"/>
    <lineage>
        <taxon>Bacteria</taxon>
        <taxon>Bacillati</taxon>
        <taxon>Bacillota</taxon>
        <taxon>Clostridia</taxon>
        <taxon>Lachnospirales</taxon>
        <taxon>Lachnospiraceae</taxon>
        <taxon>Anaerocolumna</taxon>
    </lineage>
</organism>
<dbReference type="PROSITE" id="PS00398">
    <property type="entry name" value="RECOMBINASES_2"/>
    <property type="match status" value="1"/>
</dbReference>